<organism evidence="3">
    <name type="scientific">hydrothermal vent metagenome</name>
    <dbReference type="NCBI Taxonomy" id="652676"/>
    <lineage>
        <taxon>unclassified sequences</taxon>
        <taxon>metagenomes</taxon>
        <taxon>ecological metagenomes</taxon>
    </lineage>
</organism>
<feature type="domain" description="Novel toxin 15" evidence="2">
    <location>
        <begin position="357"/>
        <end position="503"/>
    </location>
</feature>
<dbReference type="Pfam" id="PF15604">
    <property type="entry name" value="Ntox15"/>
    <property type="match status" value="1"/>
</dbReference>
<proteinExistence type="predicted"/>
<sequence length="504" mass="55094">MTQLGEGAQAATIQDGQDETHWLEVNYCYPDGLSVEGAYRATDSDGLQYSGHLNDLGGLCLNHLPAGSVDVELVPPKDGDTLTDLRKTIKDVLDEIVAEKRAETEQTEARLARMSTLEQGGSVLGSAGKGFWNGAVGLIEFVGDTVVTVAKVAWYLSPIERLNNLLEASYTSYQSGELTEGKWRQSLLDNMKQEELEDLTRLLGFDPSEIDLTLITEAYEITALIATDDATFDILKDFAKAYAGAQSSLDWAEFAGGGVFEIVLAALLIAFTGGAGLIVQAGSKIRHITRLRKLGDLLRRLGKVLKHKQLNKQIKISVDKKTKVEAERLEGPKLAARAPKRACKCFNKPKSGKVADKEMSAQIKEQQNRINSMDPADLKQRRDKVKALQGQKQGLGSLRDNASQNEARDVFRESEIDKLRISLGRAGAKKKVAEMMAGLDATHALDIVAGGNPYDISGLQNSSVNRSMGSQWMQKGRLNDLDKAIADALGPPKRKMNFEMKLCD</sequence>
<reference evidence="3" key="1">
    <citation type="submission" date="2018-06" db="EMBL/GenBank/DDBJ databases">
        <authorList>
            <person name="Zhirakovskaya E."/>
        </authorList>
    </citation>
    <scope>NUCLEOTIDE SEQUENCE</scope>
</reference>
<evidence type="ECO:0000259" key="2">
    <source>
        <dbReference type="Pfam" id="PF15604"/>
    </source>
</evidence>
<gene>
    <name evidence="3" type="ORF">MNBD_GAMMA16-2148</name>
</gene>
<evidence type="ECO:0000256" key="1">
    <source>
        <dbReference type="SAM" id="Phobius"/>
    </source>
</evidence>
<keyword evidence="1" id="KW-0472">Membrane</keyword>
<keyword evidence="1" id="KW-0812">Transmembrane</keyword>
<dbReference type="EMBL" id="UOFO01000071">
    <property type="protein sequence ID" value="VAW85424.1"/>
    <property type="molecule type" value="Genomic_DNA"/>
</dbReference>
<keyword evidence="1" id="KW-1133">Transmembrane helix</keyword>
<dbReference type="InterPro" id="IPR028949">
    <property type="entry name" value="Ntox15"/>
</dbReference>
<protein>
    <recommendedName>
        <fullName evidence="2">Novel toxin 15 domain-containing protein</fullName>
    </recommendedName>
</protein>
<accession>A0A3B0ZVE1</accession>
<dbReference type="AlphaFoldDB" id="A0A3B0ZVE1"/>
<name>A0A3B0ZVE1_9ZZZZ</name>
<feature type="transmembrane region" description="Helical" evidence="1">
    <location>
        <begin position="262"/>
        <end position="283"/>
    </location>
</feature>
<evidence type="ECO:0000313" key="3">
    <source>
        <dbReference type="EMBL" id="VAW85424.1"/>
    </source>
</evidence>